<feature type="non-terminal residue" evidence="1">
    <location>
        <position position="1"/>
    </location>
</feature>
<keyword evidence="2" id="KW-1185">Reference proteome</keyword>
<gene>
    <name evidence="1" type="ORF">KI387_017205</name>
</gene>
<dbReference type="EMBL" id="JAHRHJ020000003">
    <property type="protein sequence ID" value="KAH9322566.1"/>
    <property type="molecule type" value="Genomic_DNA"/>
</dbReference>
<evidence type="ECO:0000313" key="2">
    <source>
        <dbReference type="Proteomes" id="UP000824469"/>
    </source>
</evidence>
<name>A0AA38LFZ9_TAXCH</name>
<organism evidence="1 2">
    <name type="scientific">Taxus chinensis</name>
    <name type="common">Chinese yew</name>
    <name type="synonym">Taxus wallichiana var. chinensis</name>
    <dbReference type="NCBI Taxonomy" id="29808"/>
    <lineage>
        <taxon>Eukaryota</taxon>
        <taxon>Viridiplantae</taxon>
        <taxon>Streptophyta</taxon>
        <taxon>Embryophyta</taxon>
        <taxon>Tracheophyta</taxon>
        <taxon>Spermatophyta</taxon>
        <taxon>Pinopsida</taxon>
        <taxon>Pinidae</taxon>
        <taxon>Conifers II</taxon>
        <taxon>Cupressales</taxon>
        <taxon>Taxaceae</taxon>
        <taxon>Taxus</taxon>
    </lineage>
</organism>
<protein>
    <submittedName>
        <fullName evidence="1">Uncharacterized protein</fullName>
    </submittedName>
</protein>
<proteinExistence type="predicted"/>
<sequence>ELGSKAPENYRLCTKYEKLDAREARSYFCMLHAVACHYSSSAWIHWQLRH</sequence>
<feature type="non-terminal residue" evidence="1">
    <location>
        <position position="50"/>
    </location>
</feature>
<comment type="caution">
    <text evidence="1">The sequence shown here is derived from an EMBL/GenBank/DDBJ whole genome shotgun (WGS) entry which is preliminary data.</text>
</comment>
<reference evidence="1 2" key="1">
    <citation type="journal article" date="2021" name="Nat. Plants">
        <title>The Taxus genome provides insights into paclitaxel biosynthesis.</title>
        <authorList>
            <person name="Xiong X."/>
            <person name="Gou J."/>
            <person name="Liao Q."/>
            <person name="Li Y."/>
            <person name="Zhou Q."/>
            <person name="Bi G."/>
            <person name="Li C."/>
            <person name="Du R."/>
            <person name="Wang X."/>
            <person name="Sun T."/>
            <person name="Guo L."/>
            <person name="Liang H."/>
            <person name="Lu P."/>
            <person name="Wu Y."/>
            <person name="Zhang Z."/>
            <person name="Ro D.K."/>
            <person name="Shang Y."/>
            <person name="Huang S."/>
            <person name="Yan J."/>
        </authorList>
    </citation>
    <scope>NUCLEOTIDE SEQUENCE [LARGE SCALE GENOMIC DNA]</scope>
    <source>
        <strain evidence="1">Ta-2019</strain>
    </source>
</reference>
<accession>A0AA38LFZ9</accession>
<dbReference type="Proteomes" id="UP000824469">
    <property type="component" value="Unassembled WGS sequence"/>
</dbReference>
<dbReference type="AlphaFoldDB" id="A0AA38LFZ9"/>
<evidence type="ECO:0000313" key="1">
    <source>
        <dbReference type="EMBL" id="KAH9322566.1"/>
    </source>
</evidence>